<dbReference type="PROSITE" id="PS00211">
    <property type="entry name" value="ABC_TRANSPORTER_1"/>
    <property type="match status" value="1"/>
</dbReference>
<evidence type="ECO:0000256" key="4">
    <source>
        <dbReference type="ARBA" id="ARBA00022840"/>
    </source>
</evidence>
<dbReference type="InterPro" id="IPR027417">
    <property type="entry name" value="P-loop_NTPase"/>
</dbReference>
<dbReference type="GO" id="GO:0098796">
    <property type="term" value="C:membrane protein complex"/>
    <property type="evidence" value="ECO:0007669"/>
    <property type="project" value="UniProtKB-ARBA"/>
</dbReference>
<protein>
    <submittedName>
        <fullName evidence="9">D-methionine transport system ATP-binding protein</fullName>
    </submittedName>
</protein>
<keyword evidence="4 9" id="KW-0067">ATP-binding</keyword>
<dbReference type="Proteomes" id="UP000243819">
    <property type="component" value="Unassembled WGS sequence"/>
</dbReference>
<keyword evidence="6" id="KW-0029">Amino-acid transport</keyword>
<dbReference type="PANTHER" id="PTHR43166:SF30">
    <property type="entry name" value="METHIONINE IMPORT ATP-BINDING PROTEIN METN"/>
    <property type="match status" value="1"/>
</dbReference>
<proteinExistence type="predicted"/>
<keyword evidence="7" id="KW-0472">Membrane</keyword>
<dbReference type="SUPFAM" id="SSF52540">
    <property type="entry name" value="P-loop containing nucleoside triphosphate hydrolases"/>
    <property type="match status" value="1"/>
</dbReference>
<evidence type="ECO:0000256" key="6">
    <source>
        <dbReference type="ARBA" id="ARBA00022970"/>
    </source>
</evidence>
<reference evidence="10" key="1">
    <citation type="submission" date="2016-10" db="EMBL/GenBank/DDBJ databases">
        <authorList>
            <person name="Varghese N."/>
            <person name="Submissions S."/>
        </authorList>
    </citation>
    <scope>NUCLEOTIDE SEQUENCE [LARGE SCALE GENOMIC DNA]</scope>
    <source>
        <strain evidence="10">DSM 13577</strain>
    </source>
</reference>
<dbReference type="EMBL" id="FOIF01000080">
    <property type="protein sequence ID" value="SET20258.1"/>
    <property type="molecule type" value="Genomic_DNA"/>
</dbReference>
<organism evidence="9 10">
    <name type="scientific">Anaerobranca gottschalkii DSM 13577</name>
    <dbReference type="NCBI Taxonomy" id="1120990"/>
    <lineage>
        <taxon>Bacteria</taxon>
        <taxon>Bacillati</taxon>
        <taxon>Bacillota</taxon>
        <taxon>Clostridia</taxon>
        <taxon>Eubacteriales</taxon>
        <taxon>Proteinivoracaceae</taxon>
        <taxon>Anaerobranca</taxon>
    </lineage>
</organism>
<keyword evidence="5" id="KW-1278">Translocase</keyword>
<dbReference type="AlphaFoldDB" id="A0A1I0CM26"/>
<dbReference type="InterPro" id="IPR045865">
    <property type="entry name" value="ACT-like_dom_sf"/>
</dbReference>
<dbReference type="PANTHER" id="PTHR43166">
    <property type="entry name" value="AMINO ACID IMPORT ATP-BINDING PROTEIN"/>
    <property type="match status" value="1"/>
</dbReference>
<evidence type="ECO:0000313" key="10">
    <source>
        <dbReference type="Proteomes" id="UP000243819"/>
    </source>
</evidence>
<keyword evidence="2" id="KW-1003">Cell membrane</keyword>
<dbReference type="InterPro" id="IPR003439">
    <property type="entry name" value="ABC_transporter-like_ATP-bd"/>
</dbReference>
<dbReference type="PROSITE" id="PS50893">
    <property type="entry name" value="ABC_TRANSPORTER_2"/>
    <property type="match status" value="1"/>
</dbReference>
<dbReference type="Gene3D" id="3.30.70.260">
    <property type="match status" value="1"/>
</dbReference>
<dbReference type="CDD" id="cd03258">
    <property type="entry name" value="ABC_MetN_methionine_transporter"/>
    <property type="match status" value="1"/>
</dbReference>
<keyword evidence="10" id="KW-1185">Reference proteome</keyword>
<sequence length="352" mass="39415">MPLSVKKGAFLIIFLDGEWLIVLEVKNLNKTYPNGKERIQALKNINLKVEKGEIYGIIGLSGAGKSTLIRTLNLLEPPDSGTVEIDGKNIVKFKEKELREIRREIGMIFQNFNLLSSLTVYENVELPLKIAKKKDRKDRVMDLLKLVGLEEKAESYPSQLSGGQKQRVGIARALANNPKILLCDEPTSALDPVTTKSILNLLKEINQKFSLTTVIITHDMGVIKNLCHKVAVISGGELVEKGEVFEVFTNPQSDATKELLLEDPFVEQKELYVSNGVKYLNLQFKGEEATQPIISRGLRKVQGVELNILKGSIEDINSKKFGRLLVELKGEEGLQGQFLEYLKENEVMVEVL</sequence>
<accession>A0A1I0CM26</accession>
<dbReference type="InterPro" id="IPR041701">
    <property type="entry name" value="MetN_ABC"/>
</dbReference>
<evidence type="ECO:0000256" key="7">
    <source>
        <dbReference type="ARBA" id="ARBA00023136"/>
    </source>
</evidence>
<evidence type="ECO:0000256" key="3">
    <source>
        <dbReference type="ARBA" id="ARBA00022741"/>
    </source>
</evidence>
<dbReference type="Pfam" id="PF09383">
    <property type="entry name" value="NIL"/>
    <property type="match status" value="1"/>
</dbReference>
<gene>
    <name evidence="9" type="ORF">SAMN03080614_10804</name>
</gene>
<dbReference type="GO" id="GO:0006865">
    <property type="term" value="P:amino acid transport"/>
    <property type="evidence" value="ECO:0007669"/>
    <property type="project" value="UniProtKB-KW"/>
</dbReference>
<evidence type="ECO:0000313" key="9">
    <source>
        <dbReference type="EMBL" id="SET20258.1"/>
    </source>
</evidence>
<dbReference type="InterPro" id="IPR017871">
    <property type="entry name" value="ABC_transporter-like_CS"/>
</dbReference>
<keyword evidence="3" id="KW-0547">Nucleotide-binding</keyword>
<dbReference type="SUPFAM" id="SSF55021">
    <property type="entry name" value="ACT-like"/>
    <property type="match status" value="1"/>
</dbReference>
<evidence type="ECO:0000256" key="5">
    <source>
        <dbReference type="ARBA" id="ARBA00022967"/>
    </source>
</evidence>
<dbReference type="InterPro" id="IPR003593">
    <property type="entry name" value="AAA+_ATPase"/>
</dbReference>
<dbReference type="GO" id="GO:0016887">
    <property type="term" value="F:ATP hydrolysis activity"/>
    <property type="evidence" value="ECO:0007669"/>
    <property type="project" value="InterPro"/>
</dbReference>
<evidence type="ECO:0000256" key="1">
    <source>
        <dbReference type="ARBA" id="ARBA00022448"/>
    </source>
</evidence>
<dbReference type="FunFam" id="3.40.50.300:FF:000032">
    <property type="entry name" value="Export ABC transporter ATP-binding protein"/>
    <property type="match status" value="1"/>
</dbReference>
<feature type="domain" description="ABC transporter" evidence="8">
    <location>
        <begin position="23"/>
        <end position="260"/>
    </location>
</feature>
<dbReference type="InterPro" id="IPR050086">
    <property type="entry name" value="MetN_ABC_transporter-like"/>
</dbReference>
<evidence type="ECO:0000256" key="2">
    <source>
        <dbReference type="ARBA" id="ARBA00022475"/>
    </source>
</evidence>
<name>A0A1I0CM26_9FIRM</name>
<keyword evidence="1" id="KW-0813">Transport</keyword>
<dbReference type="InterPro" id="IPR018449">
    <property type="entry name" value="NIL_domain"/>
</dbReference>
<dbReference type="SMART" id="SM00930">
    <property type="entry name" value="NIL"/>
    <property type="match status" value="1"/>
</dbReference>
<dbReference type="Gene3D" id="3.40.50.300">
    <property type="entry name" value="P-loop containing nucleotide triphosphate hydrolases"/>
    <property type="match status" value="1"/>
</dbReference>
<dbReference type="GO" id="GO:0022857">
    <property type="term" value="F:transmembrane transporter activity"/>
    <property type="evidence" value="ECO:0007669"/>
    <property type="project" value="UniProtKB-ARBA"/>
</dbReference>
<dbReference type="GO" id="GO:0005524">
    <property type="term" value="F:ATP binding"/>
    <property type="evidence" value="ECO:0007669"/>
    <property type="project" value="UniProtKB-KW"/>
</dbReference>
<dbReference type="SMART" id="SM00382">
    <property type="entry name" value="AAA"/>
    <property type="match status" value="1"/>
</dbReference>
<evidence type="ECO:0000259" key="8">
    <source>
        <dbReference type="PROSITE" id="PS50893"/>
    </source>
</evidence>
<dbReference type="Pfam" id="PF00005">
    <property type="entry name" value="ABC_tran"/>
    <property type="match status" value="1"/>
</dbReference>
<dbReference type="STRING" id="1120990.SAMN03080614_10804"/>